<keyword evidence="2" id="KW-1185">Reference proteome</keyword>
<protein>
    <submittedName>
        <fullName evidence="1">Uncharacterized protein</fullName>
    </submittedName>
</protein>
<comment type="caution">
    <text evidence="1">The sequence shown here is derived from an EMBL/GenBank/DDBJ whole genome shotgun (WGS) entry which is preliminary data.</text>
</comment>
<sequence>MFSIWVLRTQSIAMILASLAAIRLAHRHWFWPWLRRSLTRAVAGVPWNDFPVSDERRYDYSTEVPRNDHAALPTGFADDGGKPRCTPPIAGSNEEPTVQPNHPIAFREFGGEKLFEFVVLVVAVDRMGPGLPKKRTVDRVKSGIARYAGSIGPNALGDFISASRREATEVVGPST</sequence>
<dbReference type="RefSeq" id="WP_184148094.1">
    <property type="nucleotide sequence ID" value="NZ_JACHFM010000002.1"/>
</dbReference>
<dbReference type="EMBL" id="JACHFM010000002">
    <property type="protein sequence ID" value="MBB5221617.1"/>
    <property type="molecule type" value="Genomic_DNA"/>
</dbReference>
<reference evidence="1 2" key="1">
    <citation type="submission" date="2020-08" db="EMBL/GenBank/DDBJ databases">
        <title>Genomic Encyclopedia of Type Strains, Phase IV (KMG-IV): sequencing the most valuable type-strain genomes for metagenomic binning, comparative biology and taxonomic classification.</title>
        <authorList>
            <person name="Goeker M."/>
        </authorList>
    </citation>
    <scope>NUCLEOTIDE SEQUENCE [LARGE SCALE GENOMIC DNA]</scope>
    <source>
        <strain evidence="1 2">DSM 101730</strain>
    </source>
</reference>
<name>A0A840SIB2_9RHOB</name>
<organism evidence="1 2">
    <name type="scientific">Amaricoccus macauensis</name>
    <dbReference type="NCBI Taxonomy" id="57001"/>
    <lineage>
        <taxon>Bacteria</taxon>
        <taxon>Pseudomonadati</taxon>
        <taxon>Pseudomonadota</taxon>
        <taxon>Alphaproteobacteria</taxon>
        <taxon>Rhodobacterales</taxon>
        <taxon>Paracoccaceae</taxon>
        <taxon>Amaricoccus</taxon>
    </lineage>
</organism>
<dbReference type="AlphaFoldDB" id="A0A840SIB2"/>
<evidence type="ECO:0000313" key="2">
    <source>
        <dbReference type="Proteomes" id="UP000549457"/>
    </source>
</evidence>
<dbReference type="Proteomes" id="UP000549457">
    <property type="component" value="Unassembled WGS sequence"/>
</dbReference>
<proteinExistence type="predicted"/>
<gene>
    <name evidence="1" type="ORF">HNP73_001553</name>
</gene>
<evidence type="ECO:0000313" key="1">
    <source>
        <dbReference type="EMBL" id="MBB5221617.1"/>
    </source>
</evidence>
<accession>A0A840SIB2</accession>